<evidence type="ECO:0000313" key="4">
    <source>
        <dbReference type="Proteomes" id="UP000663852"/>
    </source>
</evidence>
<dbReference type="Proteomes" id="UP000663852">
    <property type="component" value="Unassembled WGS sequence"/>
</dbReference>
<comment type="caution">
    <text evidence="1">The sequence shown here is derived from an EMBL/GenBank/DDBJ whole genome shotgun (WGS) entry which is preliminary data.</text>
</comment>
<evidence type="ECO:0000313" key="1">
    <source>
        <dbReference type="EMBL" id="CAF1198315.1"/>
    </source>
</evidence>
<proteinExistence type="predicted"/>
<evidence type="ECO:0000313" key="2">
    <source>
        <dbReference type="EMBL" id="CAF1558872.1"/>
    </source>
</evidence>
<keyword evidence="3" id="KW-1185">Reference proteome</keyword>
<dbReference type="EMBL" id="CAJNOR010005360">
    <property type="protein sequence ID" value="CAF1558872.1"/>
    <property type="molecule type" value="Genomic_DNA"/>
</dbReference>
<protein>
    <submittedName>
        <fullName evidence="1">Uncharacterized protein</fullName>
    </submittedName>
</protein>
<name>A0A814W2B3_ADIRI</name>
<reference evidence="1" key="1">
    <citation type="submission" date="2021-02" db="EMBL/GenBank/DDBJ databases">
        <authorList>
            <person name="Nowell W R."/>
        </authorList>
    </citation>
    <scope>NUCLEOTIDE SEQUENCE</scope>
</reference>
<organism evidence="1 4">
    <name type="scientific">Adineta ricciae</name>
    <name type="common">Rotifer</name>
    <dbReference type="NCBI Taxonomy" id="249248"/>
    <lineage>
        <taxon>Eukaryota</taxon>
        <taxon>Metazoa</taxon>
        <taxon>Spiralia</taxon>
        <taxon>Gnathifera</taxon>
        <taxon>Rotifera</taxon>
        <taxon>Eurotatoria</taxon>
        <taxon>Bdelloidea</taxon>
        <taxon>Adinetida</taxon>
        <taxon>Adinetidae</taxon>
        <taxon>Adineta</taxon>
    </lineage>
</organism>
<evidence type="ECO:0000313" key="3">
    <source>
        <dbReference type="Proteomes" id="UP000663828"/>
    </source>
</evidence>
<accession>A0A814W2B3</accession>
<dbReference type="AlphaFoldDB" id="A0A814W2B3"/>
<dbReference type="EMBL" id="CAJNOJ010000147">
    <property type="protein sequence ID" value="CAF1198315.1"/>
    <property type="molecule type" value="Genomic_DNA"/>
</dbReference>
<sequence length="87" mass="10549">MSAPTGMGRRTAAHYRDIDVRLHKYINQQSGNVLFPAHQNFHHFHPAPGIVHKPHYARREHRHYGIYAYDDGDDDERMFRRHWRMHY</sequence>
<dbReference type="Proteomes" id="UP000663828">
    <property type="component" value="Unassembled WGS sequence"/>
</dbReference>
<gene>
    <name evidence="1" type="ORF">EDS130_LOCUS25212</name>
    <name evidence="2" type="ORF">XAT740_LOCUS43466</name>
</gene>